<comment type="caution">
    <text evidence="2">The sequence shown here is derived from an EMBL/GenBank/DDBJ whole genome shotgun (WGS) entry which is preliminary data.</text>
</comment>
<feature type="compositionally biased region" description="Basic residues" evidence="1">
    <location>
        <begin position="35"/>
        <end position="51"/>
    </location>
</feature>
<dbReference type="Proteomes" id="UP000828390">
    <property type="component" value="Unassembled WGS sequence"/>
</dbReference>
<evidence type="ECO:0000256" key="1">
    <source>
        <dbReference type="SAM" id="MobiDB-lite"/>
    </source>
</evidence>
<organism evidence="2 3">
    <name type="scientific">Dreissena polymorpha</name>
    <name type="common">Zebra mussel</name>
    <name type="synonym">Mytilus polymorpha</name>
    <dbReference type="NCBI Taxonomy" id="45954"/>
    <lineage>
        <taxon>Eukaryota</taxon>
        <taxon>Metazoa</taxon>
        <taxon>Spiralia</taxon>
        <taxon>Lophotrochozoa</taxon>
        <taxon>Mollusca</taxon>
        <taxon>Bivalvia</taxon>
        <taxon>Autobranchia</taxon>
        <taxon>Heteroconchia</taxon>
        <taxon>Euheterodonta</taxon>
        <taxon>Imparidentia</taxon>
        <taxon>Neoheterodontei</taxon>
        <taxon>Myida</taxon>
        <taxon>Dreissenoidea</taxon>
        <taxon>Dreissenidae</taxon>
        <taxon>Dreissena</taxon>
    </lineage>
</organism>
<gene>
    <name evidence="2" type="ORF">DPMN_157864</name>
</gene>
<keyword evidence="3" id="KW-1185">Reference proteome</keyword>
<feature type="region of interest" description="Disordered" evidence="1">
    <location>
        <begin position="17"/>
        <end position="51"/>
    </location>
</feature>
<dbReference type="AlphaFoldDB" id="A0A9D4EG90"/>
<sequence>MKFLNATSKVEVPSKIVSSDGTNTIGKTPAVTKKPGQKTRAKSTRTFTPRK</sequence>
<name>A0A9D4EG90_DREPO</name>
<feature type="compositionally biased region" description="Polar residues" evidence="1">
    <location>
        <begin position="17"/>
        <end position="26"/>
    </location>
</feature>
<protein>
    <submittedName>
        <fullName evidence="2">Uncharacterized protein</fullName>
    </submittedName>
</protein>
<accession>A0A9D4EG90</accession>
<proteinExistence type="predicted"/>
<dbReference type="EMBL" id="JAIWYP010000008">
    <property type="protein sequence ID" value="KAH3780054.1"/>
    <property type="molecule type" value="Genomic_DNA"/>
</dbReference>
<reference evidence="2" key="1">
    <citation type="journal article" date="2019" name="bioRxiv">
        <title>The Genome of the Zebra Mussel, Dreissena polymorpha: A Resource for Invasive Species Research.</title>
        <authorList>
            <person name="McCartney M.A."/>
            <person name="Auch B."/>
            <person name="Kono T."/>
            <person name="Mallez S."/>
            <person name="Zhang Y."/>
            <person name="Obille A."/>
            <person name="Becker A."/>
            <person name="Abrahante J.E."/>
            <person name="Garbe J."/>
            <person name="Badalamenti J.P."/>
            <person name="Herman A."/>
            <person name="Mangelson H."/>
            <person name="Liachko I."/>
            <person name="Sullivan S."/>
            <person name="Sone E.D."/>
            <person name="Koren S."/>
            <person name="Silverstein K.A.T."/>
            <person name="Beckman K.B."/>
            <person name="Gohl D.M."/>
        </authorList>
    </citation>
    <scope>NUCLEOTIDE SEQUENCE</scope>
    <source>
        <strain evidence="2">Duluth1</strain>
        <tissue evidence="2">Whole animal</tissue>
    </source>
</reference>
<evidence type="ECO:0000313" key="3">
    <source>
        <dbReference type="Proteomes" id="UP000828390"/>
    </source>
</evidence>
<reference evidence="2" key="2">
    <citation type="submission" date="2020-11" db="EMBL/GenBank/DDBJ databases">
        <authorList>
            <person name="McCartney M.A."/>
            <person name="Auch B."/>
            <person name="Kono T."/>
            <person name="Mallez S."/>
            <person name="Becker A."/>
            <person name="Gohl D.M."/>
            <person name="Silverstein K.A.T."/>
            <person name="Koren S."/>
            <person name="Bechman K.B."/>
            <person name="Herman A."/>
            <person name="Abrahante J.E."/>
            <person name="Garbe J."/>
        </authorList>
    </citation>
    <scope>NUCLEOTIDE SEQUENCE</scope>
    <source>
        <strain evidence="2">Duluth1</strain>
        <tissue evidence="2">Whole animal</tissue>
    </source>
</reference>
<evidence type="ECO:0000313" key="2">
    <source>
        <dbReference type="EMBL" id="KAH3780054.1"/>
    </source>
</evidence>